<evidence type="ECO:0000256" key="6">
    <source>
        <dbReference type="ARBA" id="ARBA00023237"/>
    </source>
</evidence>
<accession>A0AAW5NXP2</accession>
<keyword evidence="4" id="KW-0472">Membrane</keyword>
<dbReference type="Proteomes" id="UP001204548">
    <property type="component" value="Unassembled WGS sequence"/>
</dbReference>
<evidence type="ECO:0000256" key="1">
    <source>
        <dbReference type="ARBA" id="ARBA00004442"/>
    </source>
</evidence>
<evidence type="ECO:0000313" key="11">
    <source>
        <dbReference type="Proteomes" id="UP001204548"/>
    </source>
</evidence>
<proteinExistence type="inferred from homology"/>
<evidence type="ECO:0000256" key="7">
    <source>
        <dbReference type="ARBA" id="ARBA00023288"/>
    </source>
</evidence>
<evidence type="ECO:0000256" key="4">
    <source>
        <dbReference type="ARBA" id="ARBA00023136"/>
    </source>
</evidence>
<dbReference type="Pfam" id="PF08842">
    <property type="entry name" value="Mfa2"/>
    <property type="match status" value="1"/>
</dbReference>
<dbReference type="PROSITE" id="PS51257">
    <property type="entry name" value="PROKAR_LIPOPROTEIN"/>
    <property type="match status" value="1"/>
</dbReference>
<dbReference type="EMBL" id="JANUTS010000001">
    <property type="protein sequence ID" value="MCS2793464.1"/>
    <property type="molecule type" value="Genomic_DNA"/>
</dbReference>
<gene>
    <name evidence="10" type="ORF">NXW97_15865</name>
</gene>
<feature type="chain" id="PRO_5044003351" evidence="9">
    <location>
        <begin position="21"/>
        <end position="301"/>
    </location>
</feature>
<evidence type="ECO:0000313" key="10">
    <source>
        <dbReference type="EMBL" id="MCS2793464.1"/>
    </source>
</evidence>
<dbReference type="AlphaFoldDB" id="A0AAW5NXP2"/>
<dbReference type="GO" id="GO:0009279">
    <property type="term" value="C:cell outer membrane"/>
    <property type="evidence" value="ECO:0007669"/>
    <property type="project" value="UniProtKB-SubCell"/>
</dbReference>
<keyword evidence="6" id="KW-0998">Cell outer membrane</keyword>
<keyword evidence="3 9" id="KW-0732">Signal</keyword>
<comment type="similarity">
    <text evidence="2">Belongs to the bacteroidetes fimbrillin superfamily. FimB/Mfa2 family.</text>
</comment>
<sequence>MRTKAIIPFFGCALLLAVSCDVKDPIYNTPHPDHGTVTLTADWSRRGTGIDIPASYTVQAGDYSTTLGNTTNRIDHLFEPGTYCTYIYNTPEQVSISGTTATVAAAFGNWDGVGAFVAASPGWLFTCAMDVVIEKDTEYELTATMQQQVRQLTLIIEPTGSTTDRIKRIEGYLSGVAGTLDFSAGIHATPANVELQFAKIASGANAGKYAATVRLLGVAGEQQKLNAIIHFTGGNPKAMSLGSDLTTELAAFNADKTKPLTLGGKVVETPTGADFSATITDWTPGNGEDGEDGSAGMETNH</sequence>
<name>A0AAW5NXP2_9BACE</name>
<dbReference type="RefSeq" id="WP_010537979.1">
    <property type="nucleotide sequence ID" value="NZ_JABFIA010000008.1"/>
</dbReference>
<protein>
    <submittedName>
        <fullName evidence="10">FimB/Mfa2 family fimbrial subunit</fullName>
    </submittedName>
</protein>
<evidence type="ECO:0000256" key="3">
    <source>
        <dbReference type="ARBA" id="ARBA00022729"/>
    </source>
</evidence>
<evidence type="ECO:0000256" key="8">
    <source>
        <dbReference type="SAM" id="MobiDB-lite"/>
    </source>
</evidence>
<evidence type="ECO:0000256" key="9">
    <source>
        <dbReference type="SAM" id="SignalP"/>
    </source>
</evidence>
<evidence type="ECO:0000256" key="5">
    <source>
        <dbReference type="ARBA" id="ARBA00023139"/>
    </source>
</evidence>
<reference evidence="10" key="1">
    <citation type="submission" date="2022-08" db="EMBL/GenBank/DDBJ databases">
        <title>Genome Sequencing of Bacteroides fragilis Group Isolates with Nanopore Technology.</title>
        <authorList>
            <person name="Tisza M.J."/>
            <person name="Smith D."/>
            <person name="Dekker J.P."/>
        </authorList>
    </citation>
    <scope>NUCLEOTIDE SEQUENCE</scope>
    <source>
        <strain evidence="10">BFG-351</strain>
    </source>
</reference>
<keyword evidence="5" id="KW-0564">Palmitate</keyword>
<organism evidence="10 11">
    <name type="scientific">Bacteroides faecis</name>
    <dbReference type="NCBI Taxonomy" id="674529"/>
    <lineage>
        <taxon>Bacteria</taxon>
        <taxon>Pseudomonadati</taxon>
        <taxon>Bacteroidota</taxon>
        <taxon>Bacteroidia</taxon>
        <taxon>Bacteroidales</taxon>
        <taxon>Bacteroidaceae</taxon>
        <taxon>Bacteroides</taxon>
    </lineage>
</organism>
<evidence type="ECO:0000256" key="2">
    <source>
        <dbReference type="ARBA" id="ARBA00007248"/>
    </source>
</evidence>
<keyword evidence="7" id="KW-0449">Lipoprotein</keyword>
<comment type="caution">
    <text evidence="10">The sequence shown here is derived from an EMBL/GenBank/DDBJ whole genome shotgun (WGS) entry which is preliminary data.</text>
</comment>
<dbReference type="InterPro" id="IPR014941">
    <property type="entry name" value="FimB/Mfa2/Mfa3"/>
</dbReference>
<feature type="signal peptide" evidence="9">
    <location>
        <begin position="1"/>
        <end position="20"/>
    </location>
</feature>
<feature type="region of interest" description="Disordered" evidence="8">
    <location>
        <begin position="275"/>
        <end position="301"/>
    </location>
</feature>
<comment type="subcellular location">
    <subcellularLocation>
        <location evidence="1">Cell outer membrane</location>
    </subcellularLocation>
</comment>